<organism evidence="1 2">
    <name type="scientific">Neisseria elongata subsp. nitroreducens</name>
    <dbReference type="NCBI Taxonomy" id="90367"/>
    <lineage>
        <taxon>Bacteria</taxon>
        <taxon>Pseudomonadati</taxon>
        <taxon>Pseudomonadota</taxon>
        <taxon>Betaproteobacteria</taxon>
        <taxon>Neisseriales</taxon>
        <taxon>Neisseriaceae</taxon>
        <taxon>Neisseria</taxon>
    </lineage>
</organism>
<dbReference type="RefSeq" id="WP_214037809.1">
    <property type="nucleotide sequence ID" value="NZ_JAGJWT010000004.1"/>
</dbReference>
<evidence type="ECO:0000313" key="1">
    <source>
        <dbReference type="EMBL" id="MBS9340514.1"/>
    </source>
</evidence>
<accession>A0A9X0ZTS8</accession>
<evidence type="ECO:0000313" key="2">
    <source>
        <dbReference type="Proteomes" id="UP000708805"/>
    </source>
</evidence>
<reference evidence="1" key="1">
    <citation type="submission" date="2021-04" db="EMBL/GenBank/DDBJ databases">
        <title>Genomic characterization of endocarditis-associated Neisseria elongata subsp. nitroreducens.</title>
        <authorList>
            <person name="Schorner M."/>
            <person name="Passarelli-Araujo H."/>
            <person name="Scheffer M."/>
            <person name="Barazzetti F."/>
            <person name="Martins J."/>
            <person name="Machado H."/>
            <person name="Palmeiro J."/>
            <person name="Bazzo M."/>
        </authorList>
    </citation>
    <scope>NUCLEOTIDE SEQUENCE</scope>
    <source>
        <strain evidence="1">Nel_M001</strain>
    </source>
</reference>
<name>A0A9X0ZTS8_NEIEL</name>
<dbReference type="EMBL" id="JAGJWT010000004">
    <property type="protein sequence ID" value="MBS9340514.1"/>
    <property type="molecule type" value="Genomic_DNA"/>
</dbReference>
<dbReference type="Proteomes" id="UP000708805">
    <property type="component" value="Unassembled WGS sequence"/>
</dbReference>
<proteinExistence type="predicted"/>
<comment type="caution">
    <text evidence="1">The sequence shown here is derived from an EMBL/GenBank/DDBJ whole genome shotgun (WGS) entry which is preliminary data.</text>
</comment>
<protein>
    <submittedName>
        <fullName evidence="1">Uncharacterized protein</fullName>
    </submittedName>
</protein>
<sequence>MTRILAERPSENVFSDGLNARTRSFGLRVRALVRFLSIDEKAYIVYEVSMKQIDWDN</sequence>
<gene>
    <name evidence="1" type="ORF">J8641_06775</name>
</gene>
<dbReference type="AlphaFoldDB" id="A0A9X0ZTS8"/>